<dbReference type="AlphaFoldDB" id="A0A328D192"/>
<evidence type="ECO:0000313" key="2">
    <source>
        <dbReference type="EMBL" id="RAL39274.1"/>
    </source>
</evidence>
<keyword evidence="3" id="KW-1185">Reference proteome</keyword>
<gene>
    <name evidence="2" type="ORF">DM860_002807</name>
</gene>
<comment type="caution">
    <text evidence="2">The sequence shown here is derived from an EMBL/GenBank/DDBJ whole genome shotgun (WGS) entry which is preliminary data.</text>
</comment>
<feature type="region of interest" description="Disordered" evidence="1">
    <location>
        <begin position="1"/>
        <end position="67"/>
    </location>
</feature>
<dbReference type="Proteomes" id="UP000249390">
    <property type="component" value="Unassembled WGS sequence"/>
</dbReference>
<protein>
    <submittedName>
        <fullName evidence="2">Uncharacterized protein</fullName>
    </submittedName>
</protein>
<organism evidence="2 3">
    <name type="scientific">Cuscuta australis</name>
    <dbReference type="NCBI Taxonomy" id="267555"/>
    <lineage>
        <taxon>Eukaryota</taxon>
        <taxon>Viridiplantae</taxon>
        <taxon>Streptophyta</taxon>
        <taxon>Embryophyta</taxon>
        <taxon>Tracheophyta</taxon>
        <taxon>Spermatophyta</taxon>
        <taxon>Magnoliopsida</taxon>
        <taxon>eudicotyledons</taxon>
        <taxon>Gunneridae</taxon>
        <taxon>Pentapetalae</taxon>
        <taxon>asterids</taxon>
        <taxon>lamiids</taxon>
        <taxon>Solanales</taxon>
        <taxon>Convolvulaceae</taxon>
        <taxon>Cuscuteae</taxon>
        <taxon>Cuscuta</taxon>
        <taxon>Cuscuta subgen. Grammica</taxon>
        <taxon>Cuscuta sect. Cleistogrammica</taxon>
    </lineage>
</organism>
<sequence length="76" mass="8546">MERKPPTLAKSFEVDSGRVADDRHGTHKGEISAVKGREIRGIETGRDARKSEMGEKSERGREESCEIDLIDEFLDT</sequence>
<proteinExistence type="predicted"/>
<dbReference type="EMBL" id="NQVE01000200">
    <property type="protein sequence ID" value="RAL39274.1"/>
    <property type="molecule type" value="Genomic_DNA"/>
</dbReference>
<evidence type="ECO:0000313" key="3">
    <source>
        <dbReference type="Proteomes" id="UP000249390"/>
    </source>
</evidence>
<reference evidence="2 3" key="1">
    <citation type="submission" date="2018-06" db="EMBL/GenBank/DDBJ databases">
        <title>The Genome of Cuscuta australis (Dodder) Provides Insight into the Evolution of Plant Parasitism.</title>
        <authorList>
            <person name="Liu H."/>
        </authorList>
    </citation>
    <scope>NUCLEOTIDE SEQUENCE [LARGE SCALE GENOMIC DNA]</scope>
    <source>
        <strain evidence="3">cv. Yunnan</strain>
        <tissue evidence="2">Vines</tissue>
    </source>
</reference>
<feature type="compositionally biased region" description="Basic and acidic residues" evidence="1">
    <location>
        <begin position="12"/>
        <end position="64"/>
    </location>
</feature>
<accession>A0A328D192</accession>
<evidence type="ECO:0000256" key="1">
    <source>
        <dbReference type="SAM" id="MobiDB-lite"/>
    </source>
</evidence>
<name>A0A328D192_9ASTE</name>